<dbReference type="RefSeq" id="WP_018026050.1">
    <property type="nucleotide sequence ID" value="NZ_JRNI01000010.1"/>
</dbReference>
<dbReference type="EC" id="2.7.7.6" evidence="2 11"/>
<comment type="similarity">
    <text evidence="1 11">Belongs to the RNA polymerase subunit omega family.</text>
</comment>
<dbReference type="OrthoDB" id="9796300at2"/>
<dbReference type="GO" id="GO:0000428">
    <property type="term" value="C:DNA-directed RNA polymerase complex"/>
    <property type="evidence" value="ECO:0007669"/>
    <property type="project" value="UniProtKB-KW"/>
</dbReference>
<dbReference type="HAMAP" id="MF_00366">
    <property type="entry name" value="RNApol_bact_RpoZ"/>
    <property type="match status" value="1"/>
</dbReference>
<evidence type="ECO:0000256" key="10">
    <source>
        <dbReference type="ARBA" id="ARBA00048552"/>
    </source>
</evidence>
<reference evidence="12 13" key="1">
    <citation type="submission" date="2014-07" db="EMBL/GenBank/DDBJ databases">
        <authorList>
            <person name="McCorrison J."/>
            <person name="Sanka R."/>
            <person name="Torralba M."/>
            <person name="Gillis M."/>
            <person name="Haft D.H."/>
            <person name="Methe B."/>
            <person name="Sutton G."/>
            <person name="Nelson K.E."/>
        </authorList>
    </citation>
    <scope>NUCLEOTIDE SEQUENCE [LARGE SCALE GENOMIC DNA]</scope>
    <source>
        <strain evidence="12 13">DNF00040</strain>
    </source>
</reference>
<dbReference type="EMBL" id="JRNI01000010">
    <property type="protein sequence ID" value="KGF31834.1"/>
    <property type="molecule type" value="Genomic_DNA"/>
</dbReference>
<organism evidence="12 13">
    <name type="scientific">Oligella urethralis DNF00040</name>
    <dbReference type="NCBI Taxonomy" id="1401065"/>
    <lineage>
        <taxon>Bacteria</taxon>
        <taxon>Pseudomonadati</taxon>
        <taxon>Pseudomonadota</taxon>
        <taxon>Betaproteobacteria</taxon>
        <taxon>Burkholderiales</taxon>
        <taxon>Alcaligenaceae</taxon>
        <taxon>Oligella</taxon>
    </lineage>
</organism>
<evidence type="ECO:0000256" key="8">
    <source>
        <dbReference type="ARBA" id="ARBA00029924"/>
    </source>
</evidence>
<keyword evidence="4 11" id="KW-0240">DNA-directed RNA polymerase</keyword>
<proteinExistence type="inferred from homology"/>
<dbReference type="SUPFAM" id="SSF63562">
    <property type="entry name" value="RPB6/omega subunit-like"/>
    <property type="match status" value="1"/>
</dbReference>
<dbReference type="InterPro" id="IPR006110">
    <property type="entry name" value="Pol_omega/Rpo6/RPB6"/>
</dbReference>
<evidence type="ECO:0000256" key="4">
    <source>
        <dbReference type="ARBA" id="ARBA00022478"/>
    </source>
</evidence>
<dbReference type="NCBIfam" id="TIGR00690">
    <property type="entry name" value="rpoZ"/>
    <property type="match status" value="1"/>
</dbReference>
<evidence type="ECO:0000256" key="1">
    <source>
        <dbReference type="ARBA" id="ARBA00006711"/>
    </source>
</evidence>
<dbReference type="InterPro" id="IPR036161">
    <property type="entry name" value="RPB6/omega-like_sf"/>
</dbReference>
<evidence type="ECO:0000256" key="9">
    <source>
        <dbReference type="ARBA" id="ARBA00030998"/>
    </source>
</evidence>
<evidence type="ECO:0000256" key="3">
    <source>
        <dbReference type="ARBA" id="ARBA00013725"/>
    </source>
</evidence>
<keyword evidence="13" id="KW-1185">Reference proteome</keyword>
<evidence type="ECO:0000313" key="13">
    <source>
        <dbReference type="Proteomes" id="UP000029629"/>
    </source>
</evidence>
<evidence type="ECO:0000256" key="5">
    <source>
        <dbReference type="ARBA" id="ARBA00022679"/>
    </source>
</evidence>
<dbReference type="GeneID" id="93428166"/>
<comment type="caution">
    <text evidence="12">The sequence shown here is derived from an EMBL/GenBank/DDBJ whole genome shotgun (WGS) entry which is preliminary data.</text>
</comment>
<evidence type="ECO:0000256" key="7">
    <source>
        <dbReference type="ARBA" id="ARBA00023163"/>
    </source>
</evidence>
<keyword evidence="7 11" id="KW-0804">Transcription</keyword>
<evidence type="ECO:0000256" key="2">
    <source>
        <dbReference type="ARBA" id="ARBA00012418"/>
    </source>
</evidence>
<sequence length="68" mass="7701">MARITVEDSLEKINNRFDLTLVATYRAREIAQGHEPRVDVNRDKPTVIALREIAAGKTGLEMLRKVPL</sequence>
<dbReference type="Pfam" id="PF01192">
    <property type="entry name" value="RNA_pol_Rpb6"/>
    <property type="match status" value="1"/>
</dbReference>
<accession>A0A096BFA7</accession>
<gene>
    <name evidence="11" type="primary">rpoZ</name>
    <name evidence="12" type="ORF">HMPREF2130_02155</name>
</gene>
<comment type="function">
    <text evidence="11">Promotes RNA polymerase assembly. Latches the N- and C-terminal regions of the beta' subunit thereby facilitating its interaction with the beta and alpha subunits.</text>
</comment>
<evidence type="ECO:0000256" key="11">
    <source>
        <dbReference type="HAMAP-Rule" id="MF_00366"/>
    </source>
</evidence>
<keyword evidence="6 11" id="KW-0548">Nucleotidyltransferase</keyword>
<name>A0A096BFA7_9BURK</name>
<dbReference type="Gene3D" id="3.90.940.10">
    <property type="match status" value="1"/>
</dbReference>
<comment type="catalytic activity">
    <reaction evidence="10 11">
        <text>RNA(n) + a ribonucleoside 5'-triphosphate = RNA(n+1) + diphosphate</text>
        <dbReference type="Rhea" id="RHEA:21248"/>
        <dbReference type="Rhea" id="RHEA-COMP:14527"/>
        <dbReference type="Rhea" id="RHEA-COMP:17342"/>
        <dbReference type="ChEBI" id="CHEBI:33019"/>
        <dbReference type="ChEBI" id="CHEBI:61557"/>
        <dbReference type="ChEBI" id="CHEBI:140395"/>
        <dbReference type="EC" id="2.7.7.6"/>
    </reaction>
</comment>
<dbReference type="SMART" id="SM01409">
    <property type="entry name" value="RNA_pol_Rpb6"/>
    <property type="match status" value="1"/>
</dbReference>
<evidence type="ECO:0000256" key="6">
    <source>
        <dbReference type="ARBA" id="ARBA00022695"/>
    </source>
</evidence>
<dbReference type="PANTHER" id="PTHR34476">
    <property type="entry name" value="DNA-DIRECTED RNA POLYMERASE SUBUNIT OMEGA"/>
    <property type="match status" value="1"/>
</dbReference>
<evidence type="ECO:0000313" key="12">
    <source>
        <dbReference type="EMBL" id="KGF31834.1"/>
    </source>
</evidence>
<keyword evidence="5 11" id="KW-0808">Transferase</keyword>
<dbReference type="GO" id="GO:0006351">
    <property type="term" value="P:DNA-templated transcription"/>
    <property type="evidence" value="ECO:0007669"/>
    <property type="project" value="UniProtKB-UniRule"/>
</dbReference>
<dbReference type="InterPro" id="IPR003716">
    <property type="entry name" value="DNA-dir_RNA_pol_omega"/>
</dbReference>
<dbReference type="GO" id="GO:0003899">
    <property type="term" value="F:DNA-directed RNA polymerase activity"/>
    <property type="evidence" value="ECO:0007669"/>
    <property type="project" value="UniProtKB-UniRule"/>
</dbReference>
<dbReference type="eggNOG" id="COG1758">
    <property type="taxonomic scope" value="Bacteria"/>
</dbReference>
<dbReference type="PANTHER" id="PTHR34476:SF1">
    <property type="entry name" value="DNA-DIRECTED RNA POLYMERASE SUBUNIT OMEGA"/>
    <property type="match status" value="1"/>
</dbReference>
<dbReference type="AlphaFoldDB" id="A0A096BFA7"/>
<dbReference type="Proteomes" id="UP000029629">
    <property type="component" value="Unassembled WGS sequence"/>
</dbReference>
<protein>
    <recommendedName>
        <fullName evidence="3 11">DNA-directed RNA polymerase subunit omega</fullName>
        <shortName evidence="11">RNAP omega subunit</shortName>
        <ecNumber evidence="2 11">2.7.7.6</ecNumber>
    </recommendedName>
    <alternativeName>
        <fullName evidence="9 11">RNA polymerase omega subunit</fullName>
    </alternativeName>
    <alternativeName>
        <fullName evidence="8 11">Transcriptase subunit omega</fullName>
    </alternativeName>
</protein>
<comment type="subunit">
    <text evidence="11">The RNAP catalytic core consists of 2 alpha, 1 beta, 1 beta' and 1 omega subunit. When a sigma factor is associated with the core the holoenzyme is formed, which can initiate transcription.</text>
</comment>
<dbReference type="GO" id="GO:0003677">
    <property type="term" value="F:DNA binding"/>
    <property type="evidence" value="ECO:0007669"/>
    <property type="project" value="UniProtKB-UniRule"/>
</dbReference>